<name>A0A9X3S1V3_9ACTN</name>
<proteinExistence type="predicted"/>
<evidence type="ECO:0000259" key="1">
    <source>
        <dbReference type="Pfam" id="PF20720"/>
    </source>
</evidence>
<gene>
    <name evidence="2" type="ORF">OM076_21375</name>
</gene>
<evidence type="ECO:0000313" key="2">
    <source>
        <dbReference type="EMBL" id="MDA0162839.1"/>
    </source>
</evidence>
<dbReference type="Pfam" id="PF20720">
    <property type="entry name" value="nSTAND3"/>
    <property type="match status" value="1"/>
</dbReference>
<dbReference type="SUPFAM" id="SSF52540">
    <property type="entry name" value="P-loop containing nucleoside triphosphate hydrolases"/>
    <property type="match status" value="1"/>
</dbReference>
<protein>
    <recommendedName>
        <fullName evidence="1">Novel STAND NTPase 3 domain-containing protein</fullName>
    </recommendedName>
</protein>
<dbReference type="Proteomes" id="UP001149140">
    <property type="component" value="Unassembled WGS sequence"/>
</dbReference>
<dbReference type="EMBL" id="JAPDOD010000021">
    <property type="protein sequence ID" value="MDA0162839.1"/>
    <property type="molecule type" value="Genomic_DNA"/>
</dbReference>
<sequence length="421" mass="46954">MPGLEELGWLQFERLCELVLEADAGVDPTRWEGSADTTRHVVCDDELRIGDRTFSPPVLIRCLWRRDDRVIAPPNGFASVVTFANHPAAEIGNLVYGEDELRDAIRRLPGLRLQLPSILCLDAAPPDAAALERSTFDVEAARELARVFVPTPAWSRAVATLKAHNFLVLTGPPEMGKTAIARMLGLELLTEGWEVHETTRPEEVEKLFDRAKPQLFIADDAFGSTEYRPDAAERWANNLDRILRATDDRHWLVWTSRPAPLSAGLRRLHRERGGEHFPQPAAVSVDASALGVEEKTLILFRHARAANLDKTLRDRVKDHGAAIVGNPHFTPERIRRFVARGVPIDDVERELREPTEAMTTSYEALEGEHRELLHAMLDSPPGPVAERDLAAALRRHATSGLPKAPADLVDRLADHFLRVIA</sequence>
<evidence type="ECO:0000313" key="3">
    <source>
        <dbReference type="Proteomes" id="UP001149140"/>
    </source>
</evidence>
<dbReference type="InterPro" id="IPR049050">
    <property type="entry name" value="nSTAND3"/>
</dbReference>
<feature type="domain" description="Novel STAND NTPase 3" evidence="1">
    <location>
        <begin position="148"/>
        <end position="303"/>
    </location>
</feature>
<accession>A0A9X3S1V3</accession>
<organism evidence="2 3">
    <name type="scientific">Solirubrobacter ginsenosidimutans</name>
    <dbReference type="NCBI Taxonomy" id="490573"/>
    <lineage>
        <taxon>Bacteria</taxon>
        <taxon>Bacillati</taxon>
        <taxon>Actinomycetota</taxon>
        <taxon>Thermoleophilia</taxon>
        <taxon>Solirubrobacterales</taxon>
        <taxon>Solirubrobacteraceae</taxon>
        <taxon>Solirubrobacter</taxon>
    </lineage>
</organism>
<keyword evidence="3" id="KW-1185">Reference proteome</keyword>
<dbReference type="RefSeq" id="WP_270042079.1">
    <property type="nucleotide sequence ID" value="NZ_JAPDOD010000021.1"/>
</dbReference>
<dbReference type="AlphaFoldDB" id="A0A9X3S1V3"/>
<dbReference type="InterPro" id="IPR027417">
    <property type="entry name" value="P-loop_NTPase"/>
</dbReference>
<comment type="caution">
    <text evidence="2">The sequence shown here is derived from an EMBL/GenBank/DDBJ whole genome shotgun (WGS) entry which is preliminary data.</text>
</comment>
<reference evidence="2" key="1">
    <citation type="submission" date="2022-10" db="EMBL/GenBank/DDBJ databases">
        <title>The WGS of Solirubrobacter ginsenosidimutans DSM 21036.</title>
        <authorList>
            <person name="Jiang Z."/>
        </authorList>
    </citation>
    <scope>NUCLEOTIDE SEQUENCE</scope>
    <source>
        <strain evidence="2">DSM 21036</strain>
    </source>
</reference>